<evidence type="ECO:0000256" key="3">
    <source>
        <dbReference type="ARBA" id="ARBA00023082"/>
    </source>
</evidence>
<dbReference type="InterPro" id="IPR013249">
    <property type="entry name" value="RNA_pol_sigma70_r4_t2"/>
</dbReference>
<keyword evidence="2" id="KW-0805">Transcription regulation</keyword>
<evidence type="ECO:0000313" key="8">
    <source>
        <dbReference type="Proteomes" id="UP000184221"/>
    </source>
</evidence>
<evidence type="ECO:0000313" key="7">
    <source>
        <dbReference type="EMBL" id="SHH18512.1"/>
    </source>
</evidence>
<dbReference type="Pfam" id="PF08281">
    <property type="entry name" value="Sigma70_r4_2"/>
    <property type="match status" value="1"/>
</dbReference>
<gene>
    <name evidence="7" type="ORF">SAMN05443551_1525</name>
</gene>
<dbReference type="EMBL" id="FQXC01000002">
    <property type="protein sequence ID" value="SHH18512.1"/>
    <property type="molecule type" value="Genomic_DNA"/>
</dbReference>
<proteinExistence type="inferred from homology"/>
<evidence type="ECO:0000259" key="5">
    <source>
        <dbReference type="Pfam" id="PF04542"/>
    </source>
</evidence>
<feature type="domain" description="RNA polymerase sigma factor 70 region 4 type 2" evidence="6">
    <location>
        <begin position="96"/>
        <end position="142"/>
    </location>
</feature>
<keyword evidence="4" id="KW-0804">Transcription</keyword>
<dbReference type="Proteomes" id="UP000184221">
    <property type="component" value="Unassembled WGS sequence"/>
</dbReference>
<keyword evidence="3" id="KW-0731">Sigma factor</keyword>
<comment type="similarity">
    <text evidence="1">Belongs to the sigma-70 factor family. ECF subfamily.</text>
</comment>
<dbReference type="InterPro" id="IPR007627">
    <property type="entry name" value="RNA_pol_sigma70_r2"/>
</dbReference>
<dbReference type="GO" id="GO:0006352">
    <property type="term" value="P:DNA-templated transcription initiation"/>
    <property type="evidence" value="ECO:0007669"/>
    <property type="project" value="InterPro"/>
</dbReference>
<dbReference type="InterPro" id="IPR039425">
    <property type="entry name" value="RNA_pol_sigma-70-like"/>
</dbReference>
<name>A0A1M5QWP5_9RHOB</name>
<dbReference type="SUPFAM" id="SSF88659">
    <property type="entry name" value="Sigma3 and sigma4 domains of RNA polymerase sigma factors"/>
    <property type="match status" value="1"/>
</dbReference>
<dbReference type="GO" id="GO:0003677">
    <property type="term" value="F:DNA binding"/>
    <property type="evidence" value="ECO:0007669"/>
    <property type="project" value="InterPro"/>
</dbReference>
<evidence type="ECO:0000256" key="2">
    <source>
        <dbReference type="ARBA" id="ARBA00023015"/>
    </source>
</evidence>
<dbReference type="AlphaFoldDB" id="A0A1M5QWP5"/>
<dbReference type="Gene3D" id="1.10.1740.10">
    <property type="match status" value="1"/>
</dbReference>
<dbReference type="PANTHER" id="PTHR43133:SF25">
    <property type="entry name" value="RNA POLYMERASE SIGMA FACTOR RFAY-RELATED"/>
    <property type="match status" value="1"/>
</dbReference>
<dbReference type="Gene3D" id="1.10.10.10">
    <property type="entry name" value="Winged helix-like DNA-binding domain superfamily/Winged helix DNA-binding domain"/>
    <property type="match status" value="1"/>
</dbReference>
<dbReference type="Pfam" id="PF04542">
    <property type="entry name" value="Sigma70_r2"/>
    <property type="match status" value="1"/>
</dbReference>
<protein>
    <submittedName>
        <fullName evidence="7">RNA polymerase sigma-70 factor, ECF subfamily</fullName>
    </submittedName>
</protein>
<evidence type="ECO:0000256" key="4">
    <source>
        <dbReference type="ARBA" id="ARBA00023163"/>
    </source>
</evidence>
<dbReference type="SUPFAM" id="SSF88946">
    <property type="entry name" value="Sigma2 domain of RNA polymerase sigma factors"/>
    <property type="match status" value="1"/>
</dbReference>
<dbReference type="GO" id="GO:0016987">
    <property type="term" value="F:sigma factor activity"/>
    <property type="evidence" value="ECO:0007669"/>
    <property type="project" value="UniProtKB-KW"/>
</dbReference>
<dbReference type="InterPro" id="IPR013325">
    <property type="entry name" value="RNA_pol_sigma_r2"/>
</dbReference>
<reference evidence="7 8" key="1">
    <citation type="submission" date="2016-11" db="EMBL/GenBank/DDBJ databases">
        <authorList>
            <person name="Jaros S."/>
            <person name="Januszkiewicz K."/>
            <person name="Wedrychowicz H."/>
        </authorList>
    </citation>
    <scope>NUCLEOTIDE SEQUENCE [LARGE SCALE GENOMIC DNA]</scope>
    <source>
        <strain evidence="7 8">DSM 29431</strain>
    </source>
</reference>
<dbReference type="InterPro" id="IPR036388">
    <property type="entry name" value="WH-like_DNA-bd_sf"/>
</dbReference>
<dbReference type="InterPro" id="IPR013324">
    <property type="entry name" value="RNA_pol_sigma_r3/r4-like"/>
</dbReference>
<dbReference type="RefSeq" id="WP_072776915.1">
    <property type="nucleotide sequence ID" value="NZ_FQXC01000002.1"/>
</dbReference>
<feature type="domain" description="RNA polymerase sigma-70 region 2" evidence="5">
    <location>
        <begin position="4"/>
        <end position="62"/>
    </location>
</feature>
<evidence type="ECO:0000256" key="1">
    <source>
        <dbReference type="ARBA" id="ARBA00010641"/>
    </source>
</evidence>
<evidence type="ECO:0000259" key="6">
    <source>
        <dbReference type="Pfam" id="PF08281"/>
    </source>
</evidence>
<dbReference type="PANTHER" id="PTHR43133">
    <property type="entry name" value="RNA POLYMERASE ECF-TYPE SIGMA FACTO"/>
    <property type="match status" value="1"/>
</dbReference>
<keyword evidence="8" id="KW-1185">Reference proteome</keyword>
<dbReference type="NCBIfam" id="TIGR02937">
    <property type="entry name" value="sigma70-ECF"/>
    <property type="match status" value="1"/>
</dbReference>
<sequence length="152" mass="16961">MDTDHLPRLRARARRLTRSHADAEDLCHDACLALLEREADGARIDRPLPYMMTALRHAALARSKSIARHDTLEDEDLPSSEDATLACFCAEVLVHLDHLPQTDRALLRRVAYEGITPSELAEELDIPVGTVMSRLARARARLREAIGVSSVF</sequence>
<organism evidence="7 8">
    <name type="scientific">Marivita hallyeonensis</name>
    <dbReference type="NCBI Taxonomy" id="996342"/>
    <lineage>
        <taxon>Bacteria</taxon>
        <taxon>Pseudomonadati</taxon>
        <taxon>Pseudomonadota</taxon>
        <taxon>Alphaproteobacteria</taxon>
        <taxon>Rhodobacterales</taxon>
        <taxon>Roseobacteraceae</taxon>
        <taxon>Marivita</taxon>
    </lineage>
</organism>
<accession>A0A1M5QWP5</accession>
<dbReference type="STRING" id="996342.SAMN05443551_1525"/>
<dbReference type="InterPro" id="IPR014284">
    <property type="entry name" value="RNA_pol_sigma-70_dom"/>
</dbReference>